<evidence type="ECO:0000313" key="3">
    <source>
        <dbReference type="Proteomes" id="UP000750711"/>
    </source>
</evidence>
<feature type="compositionally biased region" description="Low complexity" evidence="1">
    <location>
        <begin position="128"/>
        <end position="148"/>
    </location>
</feature>
<reference evidence="2" key="1">
    <citation type="submission" date="2021-03" db="EMBL/GenBank/DDBJ databases">
        <title>Comparative genomics and phylogenomic investigation of the class Geoglossomycetes provide insights into ecological specialization and systematics.</title>
        <authorList>
            <person name="Melie T."/>
            <person name="Pirro S."/>
            <person name="Miller A.N."/>
            <person name="Quandt A."/>
        </authorList>
    </citation>
    <scope>NUCLEOTIDE SEQUENCE</scope>
    <source>
        <strain evidence="2">CAQ_001_2017</strain>
    </source>
</reference>
<protein>
    <submittedName>
        <fullName evidence="2">Uncharacterized protein</fullName>
    </submittedName>
</protein>
<dbReference type="PANTHER" id="PTHR11199">
    <property type="entry name" value="STROMAL ANTIGEN"/>
    <property type="match status" value="1"/>
</dbReference>
<dbReference type="AlphaFoldDB" id="A0A9P8IGA1"/>
<dbReference type="EMBL" id="JAGHQM010001881">
    <property type="protein sequence ID" value="KAH0551615.1"/>
    <property type="molecule type" value="Genomic_DNA"/>
</dbReference>
<dbReference type="InterPro" id="IPR039662">
    <property type="entry name" value="Cohesin_Scc3/SA"/>
</dbReference>
<sequence>MDLSDGNSSTPRGAANGYAPAPALASDDNATNRRKSVRVVRKPKLFVQEPVVTKSAKRKRAEVQAEDDASGKEEADEDEDEHDDDETEESEGEADAEELKERKRRDATKRKTKAPTKPAAKKAKKTRAAPAVAARRTSAPKGVNGPAPKARRGRPRKAISSGGVEGLYVEVFSRGKTLDAVAAEWMSNYQRSAPEAMRDIVNFVLRCAGCELEVTVHDIEDQDNVTGRLSDLQDEYQAVG</sequence>
<dbReference type="GO" id="GO:0003682">
    <property type="term" value="F:chromatin binding"/>
    <property type="evidence" value="ECO:0007669"/>
    <property type="project" value="TreeGrafter"/>
</dbReference>
<feature type="compositionally biased region" description="Polar residues" evidence="1">
    <location>
        <begin position="1"/>
        <end position="11"/>
    </location>
</feature>
<dbReference type="Proteomes" id="UP000750711">
    <property type="component" value="Unassembled WGS sequence"/>
</dbReference>
<feature type="compositionally biased region" description="Basic residues" evidence="1">
    <location>
        <begin position="102"/>
        <end position="127"/>
    </location>
</feature>
<dbReference type="GO" id="GO:0007062">
    <property type="term" value="P:sister chromatid cohesion"/>
    <property type="evidence" value="ECO:0007669"/>
    <property type="project" value="TreeGrafter"/>
</dbReference>
<feature type="compositionally biased region" description="Low complexity" evidence="1">
    <location>
        <begin position="13"/>
        <end position="25"/>
    </location>
</feature>
<name>A0A9P8IGA1_9PEZI</name>
<dbReference type="GO" id="GO:0000785">
    <property type="term" value="C:chromatin"/>
    <property type="evidence" value="ECO:0007669"/>
    <property type="project" value="TreeGrafter"/>
</dbReference>
<feature type="region of interest" description="Disordered" evidence="1">
    <location>
        <begin position="1"/>
        <end position="159"/>
    </location>
</feature>
<keyword evidence="3" id="KW-1185">Reference proteome</keyword>
<organism evidence="2 3">
    <name type="scientific">Trichoglossum hirsutum</name>
    <dbReference type="NCBI Taxonomy" id="265104"/>
    <lineage>
        <taxon>Eukaryota</taxon>
        <taxon>Fungi</taxon>
        <taxon>Dikarya</taxon>
        <taxon>Ascomycota</taxon>
        <taxon>Pezizomycotina</taxon>
        <taxon>Geoglossomycetes</taxon>
        <taxon>Geoglossales</taxon>
        <taxon>Geoglossaceae</taxon>
        <taxon>Trichoglossum</taxon>
    </lineage>
</organism>
<feature type="compositionally biased region" description="Basic residues" evidence="1">
    <location>
        <begin position="32"/>
        <end position="44"/>
    </location>
</feature>
<accession>A0A9P8IGA1</accession>
<evidence type="ECO:0000313" key="2">
    <source>
        <dbReference type="EMBL" id="KAH0551615.1"/>
    </source>
</evidence>
<evidence type="ECO:0000256" key="1">
    <source>
        <dbReference type="SAM" id="MobiDB-lite"/>
    </source>
</evidence>
<gene>
    <name evidence="2" type="ORF">GP486_007168</name>
</gene>
<feature type="compositionally biased region" description="Acidic residues" evidence="1">
    <location>
        <begin position="64"/>
        <end position="98"/>
    </location>
</feature>
<dbReference type="GO" id="GO:0005634">
    <property type="term" value="C:nucleus"/>
    <property type="evidence" value="ECO:0007669"/>
    <property type="project" value="TreeGrafter"/>
</dbReference>
<dbReference type="GO" id="GO:0008278">
    <property type="term" value="C:cohesin complex"/>
    <property type="evidence" value="ECO:0007669"/>
    <property type="project" value="TreeGrafter"/>
</dbReference>
<proteinExistence type="predicted"/>
<comment type="caution">
    <text evidence="2">The sequence shown here is derived from an EMBL/GenBank/DDBJ whole genome shotgun (WGS) entry which is preliminary data.</text>
</comment>
<dbReference type="PANTHER" id="PTHR11199:SF0">
    <property type="entry name" value="LD34181P-RELATED"/>
    <property type="match status" value="1"/>
</dbReference>